<sequence length="105" mass="11924">KAYAWDGPSGPVIDTDENLRGALVHDALYQLMRMGLLNLEIYRKPADLEFRNICRADGVSAVRAFIWYRGLRRFGKFAADPKNKKVILRAPLEIVNNFKSNVVST</sequence>
<evidence type="ECO:0000313" key="1">
    <source>
        <dbReference type="EMBL" id="KKN27098.1"/>
    </source>
</evidence>
<gene>
    <name evidence="1" type="ORF">LCGC14_0868210</name>
</gene>
<dbReference type="EMBL" id="LAZR01002668">
    <property type="protein sequence ID" value="KKN27098.1"/>
    <property type="molecule type" value="Genomic_DNA"/>
</dbReference>
<protein>
    <recommendedName>
        <fullName evidence="2">DUF1353 domain-containing protein</fullName>
    </recommendedName>
</protein>
<accession>A0A0F9SCJ1</accession>
<dbReference type="AlphaFoldDB" id="A0A0F9SCJ1"/>
<name>A0A0F9SCJ1_9ZZZZ</name>
<proteinExistence type="predicted"/>
<comment type="caution">
    <text evidence="1">The sequence shown here is derived from an EMBL/GenBank/DDBJ whole genome shotgun (WGS) entry which is preliminary data.</text>
</comment>
<reference evidence="1" key="1">
    <citation type="journal article" date="2015" name="Nature">
        <title>Complex archaea that bridge the gap between prokaryotes and eukaryotes.</title>
        <authorList>
            <person name="Spang A."/>
            <person name="Saw J.H."/>
            <person name="Jorgensen S.L."/>
            <person name="Zaremba-Niedzwiedzka K."/>
            <person name="Martijn J."/>
            <person name="Lind A.E."/>
            <person name="van Eijk R."/>
            <person name="Schleper C."/>
            <person name="Guy L."/>
            <person name="Ettema T.J."/>
        </authorList>
    </citation>
    <scope>NUCLEOTIDE SEQUENCE</scope>
</reference>
<feature type="non-terminal residue" evidence="1">
    <location>
        <position position="1"/>
    </location>
</feature>
<evidence type="ECO:0008006" key="2">
    <source>
        <dbReference type="Google" id="ProtNLM"/>
    </source>
</evidence>
<organism evidence="1">
    <name type="scientific">marine sediment metagenome</name>
    <dbReference type="NCBI Taxonomy" id="412755"/>
    <lineage>
        <taxon>unclassified sequences</taxon>
        <taxon>metagenomes</taxon>
        <taxon>ecological metagenomes</taxon>
    </lineage>
</organism>